<reference evidence="2" key="1">
    <citation type="journal article" date="2021" name="Proc. Natl. Acad. Sci. U.S.A.">
        <title>Global biogeography of chemosynthetic symbionts reveals both localized and globally distributed symbiont groups. .</title>
        <authorList>
            <person name="Osvatic J.T."/>
            <person name="Wilkins L.G.E."/>
            <person name="Leibrecht L."/>
            <person name="Leray M."/>
            <person name="Zauner S."/>
            <person name="Polzin J."/>
            <person name="Camacho Y."/>
            <person name="Gros O."/>
            <person name="van Gils J.A."/>
            <person name="Eisen J.A."/>
            <person name="Petersen J.M."/>
            <person name="Yuen B."/>
        </authorList>
    </citation>
    <scope>NUCLEOTIDE SEQUENCE</scope>
    <source>
        <strain evidence="2">MAGclacostrist055</strain>
    </source>
</reference>
<evidence type="ECO:0000259" key="1">
    <source>
        <dbReference type="Pfam" id="PF08937"/>
    </source>
</evidence>
<evidence type="ECO:0000313" key="2">
    <source>
        <dbReference type="EMBL" id="MCG7981021.1"/>
    </source>
</evidence>
<dbReference type="Proteomes" id="UP000886674">
    <property type="component" value="Unassembled WGS sequence"/>
</dbReference>
<sequence length="144" mass="16791">MRKKKVFVSFDYDNDKQYKFLLQAWDANPEFDFIFEDKTPGEIDTNSVARIKAGLTTKINEATYTLFIVGKHANQPHRLRNQIGFTNWINFEANQSIQSGNYLAAVKIDDSCTVPDMLRNGRYWWISGFTQRNVIQVLNDSMKR</sequence>
<proteinExistence type="predicted"/>
<organism evidence="2 3">
    <name type="scientific">Candidatus Thiodiazotropha taylori</name>
    <dbReference type="NCBI Taxonomy" id="2792791"/>
    <lineage>
        <taxon>Bacteria</taxon>
        <taxon>Pseudomonadati</taxon>
        <taxon>Pseudomonadota</taxon>
        <taxon>Gammaproteobacteria</taxon>
        <taxon>Chromatiales</taxon>
        <taxon>Sedimenticolaceae</taxon>
        <taxon>Candidatus Thiodiazotropha</taxon>
    </lineage>
</organism>
<dbReference type="EMBL" id="JAEPCR010000186">
    <property type="protein sequence ID" value="MCG7981021.1"/>
    <property type="molecule type" value="Genomic_DNA"/>
</dbReference>
<comment type="caution">
    <text evidence="2">The sequence shown here is derived from an EMBL/GenBank/DDBJ whole genome shotgun (WGS) entry which is preliminary data.</text>
</comment>
<gene>
    <name evidence="2" type="ORF">JAY77_23105</name>
</gene>
<dbReference type="Gene3D" id="3.40.50.11200">
    <property type="match status" value="1"/>
</dbReference>
<protein>
    <submittedName>
        <fullName evidence="2">TIR domain-containing protein</fullName>
    </submittedName>
</protein>
<name>A0A9E4NPE7_9GAMM</name>
<dbReference type="Pfam" id="PF08937">
    <property type="entry name" value="ThsB_TIR"/>
    <property type="match status" value="1"/>
</dbReference>
<evidence type="ECO:0000313" key="3">
    <source>
        <dbReference type="Proteomes" id="UP000886674"/>
    </source>
</evidence>
<feature type="domain" description="Thoeris protein ThsB TIR-like" evidence="1">
    <location>
        <begin position="7"/>
        <end position="108"/>
    </location>
</feature>
<dbReference type="InterPro" id="IPR015032">
    <property type="entry name" value="ThsB__TIR-like_domain"/>
</dbReference>
<accession>A0A9E4NPE7</accession>
<dbReference type="AlphaFoldDB" id="A0A9E4NPE7"/>